<dbReference type="EMBL" id="SRRZ01000007">
    <property type="protein sequence ID" value="NQE32904.1"/>
    <property type="molecule type" value="Genomic_DNA"/>
</dbReference>
<gene>
    <name evidence="1" type="ORF">E5S67_00621</name>
</gene>
<protein>
    <submittedName>
        <fullName evidence="1">Uncharacterized protein</fullName>
    </submittedName>
</protein>
<proteinExistence type="predicted"/>
<organism evidence="1 2">
    <name type="scientific">Microcoleus asticus IPMA8</name>
    <dbReference type="NCBI Taxonomy" id="2563858"/>
    <lineage>
        <taxon>Bacteria</taxon>
        <taxon>Bacillati</taxon>
        <taxon>Cyanobacteriota</taxon>
        <taxon>Cyanophyceae</taxon>
        <taxon>Oscillatoriophycideae</taxon>
        <taxon>Oscillatoriales</taxon>
        <taxon>Microcoleaceae</taxon>
        <taxon>Microcoleus</taxon>
        <taxon>Microcoleus asticus</taxon>
    </lineage>
</organism>
<accession>A0ABX2CR63</accession>
<evidence type="ECO:0000313" key="2">
    <source>
        <dbReference type="Proteomes" id="UP000702425"/>
    </source>
</evidence>
<sequence>MTEERSQTCILKAVSESQPDDYMWYVAKVHQKMRGWSYSKRAIARSLHK</sequence>
<evidence type="ECO:0000313" key="1">
    <source>
        <dbReference type="EMBL" id="NQE32904.1"/>
    </source>
</evidence>
<comment type="caution">
    <text evidence="1">The sequence shown here is derived from an EMBL/GenBank/DDBJ whole genome shotgun (WGS) entry which is preliminary data.</text>
</comment>
<name>A0ABX2CR63_9CYAN</name>
<dbReference type="Proteomes" id="UP000702425">
    <property type="component" value="Unassembled WGS sequence"/>
</dbReference>
<dbReference type="RefSeq" id="WP_246276607.1">
    <property type="nucleotide sequence ID" value="NZ_CAWPPK010000285.1"/>
</dbReference>
<keyword evidence="2" id="KW-1185">Reference proteome</keyword>
<reference evidence="1 2" key="1">
    <citation type="journal article" date="2020" name="Sci. Rep.">
        <title>A novel cyanobacterial geosmin producer, revising GeoA distribution and dispersion patterns in Bacteria.</title>
        <authorList>
            <person name="Churro C."/>
            <person name="Semedo-Aguiar A.P."/>
            <person name="Silva A.D."/>
            <person name="Pereira-Leal J.B."/>
            <person name="Leite R.B."/>
        </authorList>
    </citation>
    <scope>NUCLEOTIDE SEQUENCE [LARGE SCALE GENOMIC DNA]</scope>
    <source>
        <strain evidence="1 2">IPMA8</strain>
    </source>
</reference>